<protein>
    <recommendedName>
        <fullName evidence="1">HVA22-like protein</fullName>
    </recommendedName>
</protein>
<comment type="caution">
    <text evidence="3">The sequence shown here is derived from an EMBL/GenBank/DDBJ whole genome shotgun (WGS) entry which is preliminary data.</text>
</comment>
<comment type="subcellular location">
    <subcellularLocation>
        <location evidence="1">Membrane</location>
        <topology evidence="1">Multi-pass membrane protein</topology>
    </subcellularLocation>
</comment>
<gene>
    <name evidence="3" type="ORF">F2Q68_00046159</name>
</gene>
<feature type="non-terminal residue" evidence="3">
    <location>
        <position position="1"/>
    </location>
</feature>
<evidence type="ECO:0000256" key="1">
    <source>
        <dbReference type="RuleBase" id="RU362006"/>
    </source>
</evidence>
<feature type="signal peptide" evidence="2">
    <location>
        <begin position="1"/>
        <end position="23"/>
    </location>
</feature>
<evidence type="ECO:0000313" key="3">
    <source>
        <dbReference type="EMBL" id="KAF2608018.1"/>
    </source>
</evidence>
<dbReference type="EMBL" id="QGKW02000276">
    <property type="protein sequence ID" value="KAF2608018.1"/>
    <property type="molecule type" value="Genomic_DNA"/>
</dbReference>
<evidence type="ECO:0000313" key="4">
    <source>
        <dbReference type="Proteomes" id="UP000712281"/>
    </source>
</evidence>
<dbReference type="GO" id="GO:0016020">
    <property type="term" value="C:membrane"/>
    <property type="evidence" value="ECO:0007669"/>
    <property type="project" value="UniProtKB-SubCell"/>
</dbReference>
<dbReference type="PANTHER" id="PTHR12300:SF157">
    <property type="entry name" value="HVA22-LIKE PROTEIN C"/>
    <property type="match status" value="1"/>
</dbReference>
<dbReference type="PANTHER" id="PTHR12300">
    <property type="entry name" value="HVA22-LIKE PROTEINS"/>
    <property type="match status" value="1"/>
</dbReference>
<dbReference type="Proteomes" id="UP000712281">
    <property type="component" value="Unassembled WGS sequence"/>
</dbReference>
<sequence>FPIWPFLKLVGICWLVLPQFNGAEHVYRHFIRQFYMNPQRASTNIWYVPQKKFNFFPKRDDDDILTAAEKYMEKHGTDAFERMIVRKDSYERGRRGGGGGSNNYMIFDDDYRFPIWPFLKLVGICWLVLPQFNGAEHVYRHFIRQFYMNPQRASTNIWYVPQKKFNFFPKRDDDDILTAAEKYMEKHGTDAFERMIVRKDSYERGRRGGGGGSNNYMIFDDDYRY</sequence>
<proteinExistence type="inferred from homology"/>
<dbReference type="InterPro" id="IPR004345">
    <property type="entry name" value="TB2_DP1_HVA22"/>
</dbReference>
<feature type="chain" id="PRO_5035818292" description="HVA22-like protein" evidence="2">
    <location>
        <begin position="24"/>
        <end position="225"/>
    </location>
</feature>
<keyword evidence="2" id="KW-0732">Signal</keyword>
<reference evidence="3" key="1">
    <citation type="submission" date="2019-12" db="EMBL/GenBank/DDBJ databases">
        <title>Genome sequencing and annotation of Brassica cretica.</title>
        <authorList>
            <person name="Studholme D.J."/>
            <person name="Sarris P.F."/>
        </authorList>
    </citation>
    <scope>NUCLEOTIDE SEQUENCE</scope>
    <source>
        <strain evidence="3">PFS-001/15</strain>
        <tissue evidence="3">Leaf</tissue>
    </source>
</reference>
<evidence type="ECO:0000256" key="2">
    <source>
        <dbReference type="SAM" id="SignalP"/>
    </source>
</evidence>
<dbReference type="AlphaFoldDB" id="A0A8S9LR16"/>
<organism evidence="3 4">
    <name type="scientific">Brassica cretica</name>
    <name type="common">Mustard</name>
    <dbReference type="NCBI Taxonomy" id="69181"/>
    <lineage>
        <taxon>Eukaryota</taxon>
        <taxon>Viridiplantae</taxon>
        <taxon>Streptophyta</taxon>
        <taxon>Embryophyta</taxon>
        <taxon>Tracheophyta</taxon>
        <taxon>Spermatophyta</taxon>
        <taxon>Magnoliopsida</taxon>
        <taxon>eudicotyledons</taxon>
        <taxon>Gunneridae</taxon>
        <taxon>Pentapetalae</taxon>
        <taxon>rosids</taxon>
        <taxon>malvids</taxon>
        <taxon>Brassicales</taxon>
        <taxon>Brassicaceae</taxon>
        <taxon>Brassiceae</taxon>
        <taxon>Brassica</taxon>
    </lineage>
</organism>
<dbReference type="Pfam" id="PF03134">
    <property type="entry name" value="TB2_DP1_HVA22"/>
    <property type="match status" value="2"/>
</dbReference>
<name>A0A8S9LR16_BRACR</name>
<accession>A0A8S9LR16</accession>
<comment type="similarity">
    <text evidence="1">Belongs to the DP1 family.</text>
</comment>